<gene>
    <name evidence="2" type="ORF">CWE12_01160</name>
</gene>
<dbReference type="InterPro" id="IPR016181">
    <property type="entry name" value="Acyl_CoA_acyltransferase"/>
</dbReference>
<evidence type="ECO:0000313" key="3">
    <source>
        <dbReference type="Proteomes" id="UP000287410"/>
    </source>
</evidence>
<dbReference type="CDD" id="cd04301">
    <property type="entry name" value="NAT_SF"/>
    <property type="match status" value="1"/>
</dbReference>
<protein>
    <submittedName>
        <fullName evidence="2">N-acetyltransferase</fullName>
    </submittedName>
</protein>
<dbReference type="Gene3D" id="3.40.630.30">
    <property type="match status" value="1"/>
</dbReference>
<reference evidence="2 3" key="1">
    <citation type="journal article" date="2018" name="Front. Microbiol.">
        <title>Genome-Based Analysis Reveals the Taxonomy and Diversity of the Family Idiomarinaceae.</title>
        <authorList>
            <person name="Liu Y."/>
            <person name="Lai Q."/>
            <person name="Shao Z."/>
        </authorList>
    </citation>
    <scope>NUCLEOTIDE SEQUENCE [LARGE SCALE GENOMIC DNA]</scope>
    <source>
        <strain evidence="2 3">GBSy1</strain>
    </source>
</reference>
<dbReference type="PROSITE" id="PS51186">
    <property type="entry name" value="GNAT"/>
    <property type="match status" value="1"/>
</dbReference>
<evidence type="ECO:0000313" key="2">
    <source>
        <dbReference type="EMBL" id="RUO32274.1"/>
    </source>
</evidence>
<dbReference type="EMBL" id="PIPN01000001">
    <property type="protein sequence ID" value="RUO32274.1"/>
    <property type="molecule type" value="Genomic_DNA"/>
</dbReference>
<organism evidence="2 3">
    <name type="scientific">Aliidiomarina sedimenti</name>
    <dbReference type="NCBI Taxonomy" id="1933879"/>
    <lineage>
        <taxon>Bacteria</taxon>
        <taxon>Pseudomonadati</taxon>
        <taxon>Pseudomonadota</taxon>
        <taxon>Gammaproteobacteria</taxon>
        <taxon>Alteromonadales</taxon>
        <taxon>Idiomarinaceae</taxon>
        <taxon>Aliidiomarina</taxon>
    </lineage>
</organism>
<dbReference type="RefSeq" id="WP_126788475.1">
    <property type="nucleotide sequence ID" value="NZ_PIPN01000001.1"/>
</dbReference>
<dbReference type="InterPro" id="IPR000182">
    <property type="entry name" value="GNAT_dom"/>
</dbReference>
<dbReference type="SUPFAM" id="SSF55729">
    <property type="entry name" value="Acyl-CoA N-acyltransferases (Nat)"/>
    <property type="match status" value="1"/>
</dbReference>
<feature type="domain" description="N-acetyltransferase" evidence="1">
    <location>
        <begin position="2"/>
        <end position="157"/>
    </location>
</feature>
<keyword evidence="3" id="KW-1185">Reference proteome</keyword>
<name>A0ABY0C3E7_9GAMM</name>
<dbReference type="Proteomes" id="UP000287410">
    <property type="component" value="Unassembled WGS sequence"/>
</dbReference>
<accession>A0ABY0C3E7</accession>
<comment type="caution">
    <text evidence="2">The sequence shown here is derived from an EMBL/GenBank/DDBJ whole genome shotgun (WGS) entry which is preliminary data.</text>
</comment>
<proteinExistence type="predicted"/>
<sequence length="158" mass="17422">MEKIVKGPDDCNDAELKSFEKLVTEGGEVALAGLRQRIQRAEKLVFINDGECVAVGAIKNPNAGYKARVFEKSGAPEPDKYEYELGWLYVSKVARGRGYGRALMESINDSLSGRACFATTRADNASMHHLFSRFGFSKLGQPYQSENGSYSLVLYAKP</sequence>
<evidence type="ECO:0000259" key="1">
    <source>
        <dbReference type="PROSITE" id="PS51186"/>
    </source>
</evidence>
<dbReference type="Pfam" id="PF00583">
    <property type="entry name" value="Acetyltransf_1"/>
    <property type="match status" value="1"/>
</dbReference>